<dbReference type="Pfam" id="PF00225">
    <property type="entry name" value="Kinesin"/>
    <property type="match status" value="1"/>
</dbReference>
<dbReference type="InterPro" id="IPR001752">
    <property type="entry name" value="Kinesin_motor_dom"/>
</dbReference>
<dbReference type="Gene3D" id="3.40.850.10">
    <property type="entry name" value="Kinesin motor domain"/>
    <property type="match status" value="1"/>
</dbReference>
<dbReference type="InterPro" id="IPR036961">
    <property type="entry name" value="Kinesin_motor_dom_sf"/>
</dbReference>
<organism evidence="6 7">
    <name type="scientific">Tetracentron sinense</name>
    <name type="common">Spur-leaf</name>
    <dbReference type="NCBI Taxonomy" id="13715"/>
    <lineage>
        <taxon>Eukaryota</taxon>
        <taxon>Viridiplantae</taxon>
        <taxon>Streptophyta</taxon>
        <taxon>Embryophyta</taxon>
        <taxon>Tracheophyta</taxon>
        <taxon>Spermatophyta</taxon>
        <taxon>Magnoliopsida</taxon>
        <taxon>Trochodendrales</taxon>
        <taxon>Trochodendraceae</taxon>
        <taxon>Tetracentron</taxon>
    </lineage>
</organism>
<keyword evidence="7" id="KW-1185">Reference proteome</keyword>
<gene>
    <name evidence="6" type="ORF">HHK36_003656</name>
</gene>
<name>A0A834ZRI6_TETSI</name>
<dbReference type="GO" id="GO:0005874">
    <property type="term" value="C:microtubule"/>
    <property type="evidence" value="ECO:0007669"/>
    <property type="project" value="UniProtKB-KW"/>
</dbReference>
<proteinExistence type="inferred from homology"/>
<dbReference type="AlphaFoldDB" id="A0A834ZRI6"/>
<keyword evidence="1" id="KW-0493">Microtubule</keyword>
<reference evidence="6 7" key="1">
    <citation type="submission" date="2020-04" db="EMBL/GenBank/DDBJ databases">
        <title>Plant Genome Project.</title>
        <authorList>
            <person name="Zhang R.-G."/>
        </authorList>
    </citation>
    <scope>NUCLEOTIDE SEQUENCE [LARGE SCALE GENOMIC DNA]</scope>
    <source>
        <strain evidence="6">YNK0</strain>
        <tissue evidence="6">Leaf</tissue>
    </source>
</reference>
<evidence type="ECO:0000256" key="4">
    <source>
        <dbReference type="PROSITE-ProRule" id="PRU00283"/>
    </source>
</evidence>
<evidence type="ECO:0000313" key="7">
    <source>
        <dbReference type="Proteomes" id="UP000655225"/>
    </source>
</evidence>
<dbReference type="GO" id="GO:0003777">
    <property type="term" value="F:microtubule motor activity"/>
    <property type="evidence" value="ECO:0007669"/>
    <property type="project" value="InterPro"/>
</dbReference>
<dbReference type="PANTHER" id="PTHR47968">
    <property type="entry name" value="CENTROMERE PROTEIN E"/>
    <property type="match status" value="1"/>
</dbReference>
<dbReference type="PANTHER" id="PTHR47968:SF13">
    <property type="entry name" value="KINESIN-LIKE PROTEIN KIF19 ISOFORM X1"/>
    <property type="match status" value="1"/>
</dbReference>
<evidence type="ECO:0000256" key="2">
    <source>
        <dbReference type="ARBA" id="ARBA00023054"/>
    </source>
</evidence>
<comment type="caution">
    <text evidence="6">The sequence shown here is derived from an EMBL/GenBank/DDBJ whole genome shotgun (WGS) entry which is preliminary data.</text>
</comment>
<feature type="binding site" evidence="4">
    <location>
        <begin position="76"/>
        <end position="83"/>
    </location>
    <ligand>
        <name>ATP</name>
        <dbReference type="ChEBI" id="CHEBI:30616"/>
    </ligand>
</feature>
<comment type="similarity">
    <text evidence="4">Belongs to the TRAFAC class myosin-kinesin ATPase superfamily. Kinesin family.</text>
</comment>
<feature type="domain" description="Kinesin motor" evidence="5">
    <location>
        <begin position="2"/>
        <end position="129"/>
    </location>
</feature>
<keyword evidence="3 4" id="KW-0505">Motor protein</keyword>
<dbReference type="InterPro" id="IPR027640">
    <property type="entry name" value="Kinesin-like_fam"/>
</dbReference>
<keyword evidence="2" id="KW-0175">Coiled coil</keyword>
<evidence type="ECO:0000256" key="1">
    <source>
        <dbReference type="ARBA" id="ARBA00022701"/>
    </source>
</evidence>
<protein>
    <recommendedName>
        <fullName evidence="5">Kinesin motor domain-containing protein</fullName>
    </recommendedName>
</protein>
<dbReference type="GO" id="GO:0008017">
    <property type="term" value="F:microtubule binding"/>
    <property type="evidence" value="ECO:0007669"/>
    <property type="project" value="InterPro"/>
</dbReference>
<evidence type="ECO:0000256" key="3">
    <source>
        <dbReference type="ARBA" id="ARBA00023175"/>
    </source>
</evidence>
<dbReference type="GO" id="GO:0007018">
    <property type="term" value="P:microtubule-based movement"/>
    <property type="evidence" value="ECO:0007669"/>
    <property type="project" value="InterPro"/>
</dbReference>
<evidence type="ECO:0000259" key="5">
    <source>
        <dbReference type="PROSITE" id="PS50067"/>
    </source>
</evidence>
<dbReference type="OrthoDB" id="3176171at2759"/>
<keyword evidence="4" id="KW-0547">Nucleotide-binding</keyword>
<keyword evidence="4" id="KW-0067">ATP-binding</keyword>
<evidence type="ECO:0000313" key="6">
    <source>
        <dbReference type="EMBL" id="KAF8411117.1"/>
    </source>
</evidence>
<dbReference type="PROSITE" id="PS50067">
    <property type="entry name" value="KINESIN_MOTOR_2"/>
    <property type="match status" value="1"/>
</dbReference>
<dbReference type="InterPro" id="IPR027417">
    <property type="entry name" value="P-loop_NTPase"/>
</dbReference>
<dbReference type="Proteomes" id="UP000655225">
    <property type="component" value="Unassembled WGS sequence"/>
</dbReference>
<dbReference type="SUPFAM" id="SSF52540">
    <property type="entry name" value="P-loop containing nucleoside triphosphate hydrolases"/>
    <property type="match status" value="1"/>
</dbReference>
<dbReference type="GO" id="GO:0005524">
    <property type="term" value="F:ATP binding"/>
    <property type="evidence" value="ECO:0007669"/>
    <property type="project" value="UniProtKB-UniRule"/>
</dbReference>
<sequence>MMILAYARLRPMAKKEKEVGSKCCVRMVNRWDVYLTEFATENDYLQLKRLRGHHFTTAELVETVLQWSNGSVFCYGAIGAGKTYTILSTMENPGVMVLAIKDLFAKIRQKNCDGNHVVHIKLHINVFMF</sequence>
<dbReference type="EMBL" id="JABCRI010000002">
    <property type="protein sequence ID" value="KAF8411117.1"/>
    <property type="molecule type" value="Genomic_DNA"/>
</dbReference>
<accession>A0A834ZRI6</accession>